<reference evidence="1 2" key="1">
    <citation type="submission" date="2015-04" db="EMBL/GenBank/DDBJ databases">
        <authorList>
            <person name="Syromyatnikov M.Y."/>
            <person name="Popov V.N."/>
        </authorList>
    </citation>
    <scope>NUCLEOTIDE SEQUENCE [LARGE SCALE GENOMIC DNA]</scope>
</reference>
<accession>A0A1J1HYZ2</accession>
<dbReference type="Proteomes" id="UP000183832">
    <property type="component" value="Unassembled WGS sequence"/>
</dbReference>
<sequence>MGIHGNFHEKHNAIKQKDFPEAKIIRFITLKKANSKVALVVYLFVSSLLRHRKTKTSRYEVLLSFPFRI</sequence>
<organism evidence="1 2">
    <name type="scientific">Clunio marinus</name>
    <dbReference type="NCBI Taxonomy" id="568069"/>
    <lineage>
        <taxon>Eukaryota</taxon>
        <taxon>Metazoa</taxon>
        <taxon>Ecdysozoa</taxon>
        <taxon>Arthropoda</taxon>
        <taxon>Hexapoda</taxon>
        <taxon>Insecta</taxon>
        <taxon>Pterygota</taxon>
        <taxon>Neoptera</taxon>
        <taxon>Endopterygota</taxon>
        <taxon>Diptera</taxon>
        <taxon>Nematocera</taxon>
        <taxon>Chironomoidea</taxon>
        <taxon>Chironomidae</taxon>
        <taxon>Clunio</taxon>
    </lineage>
</organism>
<name>A0A1J1HYZ2_9DIPT</name>
<dbReference type="AlphaFoldDB" id="A0A1J1HYZ2"/>
<protein>
    <submittedName>
        <fullName evidence="1">CLUMA_CG005392, isoform A</fullName>
    </submittedName>
</protein>
<dbReference type="EMBL" id="CVRI01000021">
    <property type="protein sequence ID" value="CRK91758.1"/>
    <property type="molecule type" value="Genomic_DNA"/>
</dbReference>
<keyword evidence="2" id="KW-1185">Reference proteome</keyword>
<evidence type="ECO:0000313" key="1">
    <source>
        <dbReference type="EMBL" id="CRK91758.1"/>
    </source>
</evidence>
<gene>
    <name evidence="1" type="ORF">CLUMA_CG005392</name>
</gene>
<proteinExistence type="predicted"/>
<evidence type="ECO:0000313" key="2">
    <source>
        <dbReference type="Proteomes" id="UP000183832"/>
    </source>
</evidence>